<protein>
    <submittedName>
        <fullName evidence="1">Uncharacterized protein</fullName>
    </submittedName>
</protein>
<dbReference type="Proteomes" id="UP000593574">
    <property type="component" value="Unassembled WGS sequence"/>
</dbReference>
<accession>A0A7J8Z791</accession>
<keyword evidence="2" id="KW-1185">Reference proteome</keyword>
<comment type="caution">
    <text evidence="1">The sequence shown here is derived from an EMBL/GenBank/DDBJ whole genome shotgun (WGS) entry which is preliminary data.</text>
</comment>
<reference evidence="1 2" key="1">
    <citation type="journal article" date="2019" name="Genome Biol. Evol.">
        <title>Insights into the evolution of the New World diploid cottons (Gossypium, subgenus Houzingenia) based on genome sequencing.</title>
        <authorList>
            <person name="Grover C.E."/>
            <person name="Arick M.A. 2nd"/>
            <person name="Thrash A."/>
            <person name="Conover J.L."/>
            <person name="Sanders W.S."/>
            <person name="Peterson D.G."/>
            <person name="Frelichowski J.E."/>
            <person name="Scheffler J.A."/>
            <person name="Scheffler B.E."/>
            <person name="Wendel J.F."/>
        </authorList>
    </citation>
    <scope>NUCLEOTIDE SEQUENCE [LARGE SCALE GENOMIC DNA]</scope>
    <source>
        <strain evidence="1">4</strain>
        <tissue evidence="1">Leaf</tissue>
    </source>
</reference>
<gene>
    <name evidence="1" type="ORF">Golax_019727</name>
</gene>
<dbReference type="AlphaFoldDB" id="A0A7J8Z791"/>
<dbReference type="EMBL" id="JABEZV010000003">
    <property type="protein sequence ID" value="MBA0707698.1"/>
    <property type="molecule type" value="Genomic_DNA"/>
</dbReference>
<evidence type="ECO:0000313" key="2">
    <source>
        <dbReference type="Proteomes" id="UP000593574"/>
    </source>
</evidence>
<organism evidence="1 2">
    <name type="scientific">Gossypium laxum</name>
    <dbReference type="NCBI Taxonomy" id="34288"/>
    <lineage>
        <taxon>Eukaryota</taxon>
        <taxon>Viridiplantae</taxon>
        <taxon>Streptophyta</taxon>
        <taxon>Embryophyta</taxon>
        <taxon>Tracheophyta</taxon>
        <taxon>Spermatophyta</taxon>
        <taxon>Magnoliopsida</taxon>
        <taxon>eudicotyledons</taxon>
        <taxon>Gunneridae</taxon>
        <taxon>Pentapetalae</taxon>
        <taxon>rosids</taxon>
        <taxon>malvids</taxon>
        <taxon>Malvales</taxon>
        <taxon>Malvaceae</taxon>
        <taxon>Malvoideae</taxon>
        <taxon>Gossypium</taxon>
    </lineage>
</organism>
<evidence type="ECO:0000313" key="1">
    <source>
        <dbReference type="EMBL" id="MBA0707698.1"/>
    </source>
</evidence>
<sequence length="25" mass="2917">MSWGDQHLLPMGMQPLNQYGSYFLC</sequence>
<proteinExistence type="predicted"/>
<name>A0A7J8Z791_9ROSI</name>